<keyword evidence="3 8" id="KW-0791">Threonine biosynthesis</keyword>
<accession>A0A158ILG5</accession>
<dbReference type="CDD" id="cd05153">
    <property type="entry name" value="HomoserineK_II"/>
    <property type="match status" value="1"/>
</dbReference>
<dbReference type="InterPro" id="IPR005280">
    <property type="entry name" value="Homoserine_kinase_II"/>
</dbReference>
<dbReference type="InterPro" id="IPR011009">
    <property type="entry name" value="Kinase-like_dom_sf"/>
</dbReference>
<dbReference type="UniPathway" id="UPA00050">
    <property type="reaction ID" value="UER00064"/>
</dbReference>
<dbReference type="Proteomes" id="UP000054770">
    <property type="component" value="Unassembled WGS sequence"/>
</dbReference>
<keyword evidence="4 8" id="KW-0547">Nucleotide-binding</keyword>
<evidence type="ECO:0000256" key="8">
    <source>
        <dbReference type="HAMAP-Rule" id="MF_00301"/>
    </source>
</evidence>
<dbReference type="Gene3D" id="3.90.1200.10">
    <property type="match status" value="1"/>
</dbReference>
<dbReference type="HAMAP" id="MF_00301">
    <property type="entry name" value="Homoser_kinase_2"/>
    <property type="match status" value="1"/>
</dbReference>
<gene>
    <name evidence="8" type="primary">thrB</name>
    <name evidence="11" type="ORF">AWB68_02822</name>
</gene>
<organism evidence="11 12">
    <name type="scientific">Caballeronia choica</name>
    <dbReference type="NCBI Taxonomy" id="326476"/>
    <lineage>
        <taxon>Bacteria</taxon>
        <taxon>Pseudomonadati</taxon>
        <taxon>Pseudomonadota</taxon>
        <taxon>Betaproteobacteria</taxon>
        <taxon>Burkholderiales</taxon>
        <taxon>Burkholderiaceae</taxon>
        <taxon>Caballeronia</taxon>
    </lineage>
</organism>
<comment type="caution">
    <text evidence="11">The sequence shown here is derived from an EMBL/GenBank/DDBJ whole genome shotgun (WGS) entry which is preliminary data.</text>
</comment>
<evidence type="ECO:0000313" key="12">
    <source>
        <dbReference type="Proteomes" id="UP000054770"/>
    </source>
</evidence>
<keyword evidence="12" id="KW-1185">Reference proteome</keyword>
<evidence type="ECO:0000313" key="11">
    <source>
        <dbReference type="EMBL" id="SAL57482.1"/>
    </source>
</evidence>
<feature type="domain" description="Aminoglycoside phosphotransferase" evidence="10">
    <location>
        <begin position="27"/>
        <end position="257"/>
    </location>
</feature>
<dbReference type="EC" id="2.7.1.39" evidence="8 9"/>
<comment type="catalytic activity">
    <reaction evidence="8">
        <text>L-homoserine + ATP = O-phospho-L-homoserine + ADP + H(+)</text>
        <dbReference type="Rhea" id="RHEA:13985"/>
        <dbReference type="ChEBI" id="CHEBI:15378"/>
        <dbReference type="ChEBI" id="CHEBI:30616"/>
        <dbReference type="ChEBI" id="CHEBI:57476"/>
        <dbReference type="ChEBI" id="CHEBI:57590"/>
        <dbReference type="ChEBI" id="CHEBI:456216"/>
        <dbReference type="EC" id="2.7.1.39"/>
    </reaction>
</comment>
<dbReference type="GO" id="GO:0004413">
    <property type="term" value="F:homoserine kinase activity"/>
    <property type="evidence" value="ECO:0007669"/>
    <property type="project" value="UniProtKB-UniRule"/>
</dbReference>
<reference evidence="11" key="1">
    <citation type="submission" date="2016-01" db="EMBL/GenBank/DDBJ databases">
        <authorList>
            <person name="Peeters C."/>
        </authorList>
    </citation>
    <scope>NUCLEOTIDE SEQUENCE [LARGE SCALE GENOMIC DNA]</scope>
    <source>
        <strain evidence="11">LMG 22940</strain>
    </source>
</reference>
<dbReference type="Pfam" id="PF01636">
    <property type="entry name" value="APH"/>
    <property type="match status" value="1"/>
</dbReference>
<dbReference type="PANTHER" id="PTHR21064">
    <property type="entry name" value="AMINOGLYCOSIDE PHOSPHOTRANSFERASE DOMAIN-CONTAINING PROTEIN-RELATED"/>
    <property type="match status" value="1"/>
</dbReference>
<evidence type="ECO:0000256" key="7">
    <source>
        <dbReference type="ARBA" id="ARBA00038240"/>
    </source>
</evidence>
<dbReference type="InterPro" id="IPR002575">
    <property type="entry name" value="Aminoglycoside_PTrfase"/>
</dbReference>
<dbReference type="RefSeq" id="WP_087644966.1">
    <property type="nucleotide sequence ID" value="NZ_FCON02000025.1"/>
</dbReference>
<evidence type="ECO:0000259" key="10">
    <source>
        <dbReference type="Pfam" id="PF01636"/>
    </source>
</evidence>
<dbReference type="GO" id="GO:0009088">
    <property type="term" value="P:threonine biosynthetic process"/>
    <property type="evidence" value="ECO:0007669"/>
    <property type="project" value="UniProtKB-UniRule"/>
</dbReference>
<dbReference type="OrthoDB" id="9777460at2"/>
<comment type="similarity">
    <text evidence="7 8">Belongs to the pseudomonas-type ThrB family.</text>
</comment>
<sequence length="323" mass="36475">MAVFTPVTPSQLDDWLQNYDLGDVAEFRGIASGIENSNFFLTTTHGQYVLTIFENLSATQLPFYLDLMRHLASHGVPVPDPMPHRDGSLFAELNGKPATIVTKLEGAPELAPTPAHCIEVGQMLARLHLAGRDFPQHQHNLRSLAWWQENLPAILPFLAGDQRALIETELAHQTAFFGSADYASLPEGPCHCDLFRDNVLFAHTAGHVRLGGFFDFYFAGVDKWLFDVAVCVNDWCIDLATGVLDPSRVDAMLRAYQTVRPFTPAEERHWNDMLRAGALRFWVSRLYDFHRPREAEMLKPHDPGHFERILRERVKAAPHPATR</sequence>
<keyword evidence="1 8" id="KW-0028">Amino-acid biosynthesis</keyword>
<dbReference type="AlphaFoldDB" id="A0A158ILG5"/>
<evidence type="ECO:0000256" key="4">
    <source>
        <dbReference type="ARBA" id="ARBA00022741"/>
    </source>
</evidence>
<evidence type="ECO:0000256" key="5">
    <source>
        <dbReference type="ARBA" id="ARBA00022777"/>
    </source>
</evidence>
<evidence type="ECO:0000256" key="9">
    <source>
        <dbReference type="NCBIfam" id="TIGR00938"/>
    </source>
</evidence>
<dbReference type="GO" id="GO:0005524">
    <property type="term" value="F:ATP binding"/>
    <property type="evidence" value="ECO:0007669"/>
    <property type="project" value="UniProtKB-KW"/>
</dbReference>
<dbReference type="NCBIfam" id="TIGR00938">
    <property type="entry name" value="thrB_alt"/>
    <property type="match status" value="1"/>
</dbReference>
<dbReference type="NCBIfam" id="NF003558">
    <property type="entry name" value="PRK05231.1"/>
    <property type="match status" value="1"/>
</dbReference>
<proteinExistence type="inferred from homology"/>
<protein>
    <recommendedName>
        <fullName evidence="8 9">Homoserine kinase</fullName>
        <shortName evidence="8">HK</shortName>
        <shortName evidence="8">HSK</shortName>
        <ecNumber evidence="8 9">2.7.1.39</ecNumber>
    </recommendedName>
</protein>
<evidence type="ECO:0000256" key="2">
    <source>
        <dbReference type="ARBA" id="ARBA00022679"/>
    </source>
</evidence>
<keyword evidence="6 8" id="KW-0067">ATP-binding</keyword>
<dbReference type="InterPro" id="IPR050249">
    <property type="entry name" value="Pseudomonas-type_ThrB"/>
</dbReference>
<comment type="pathway">
    <text evidence="8">Amino-acid biosynthesis; L-threonine biosynthesis; L-threonine from L-aspartate: step 4/5.</text>
</comment>
<evidence type="ECO:0000256" key="3">
    <source>
        <dbReference type="ARBA" id="ARBA00022697"/>
    </source>
</evidence>
<dbReference type="SUPFAM" id="SSF56112">
    <property type="entry name" value="Protein kinase-like (PK-like)"/>
    <property type="match status" value="1"/>
</dbReference>
<name>A0A158ILG5_9BURK</name>
<keyword evidence="5 8" id="KW-0418">Kinase</keyword>
<keyword evidence="2 8" id="KW-0808">Transferase</keyword>
<dbReference type="Gene3D" id="3.30.200.20">
    <property type="entry name" value="Phosphorylase Kinase, domain 1"/>
    <property type="match status" value="1"/>
</dbReference>
<dbReference type="EMBL" id="FCON02000025">
    <property type="protein sequence ID" value="SAL57482.1"/>
    <property type="molecule type" value="Genomic_DNA"/>
</dbReference>
<evidence type="ECO:0000256" key="1">
    <source>
        <dbReference type="ARBA" id="ARBA00022605"/>
    </source>
</evidence>
<dbReference type="PANTHER" id="PTHR21064:SF6">
    <property type="entry name" value="AMINOGLYCOSIDE PHOSPHOTRANSFERASE DOMAIN-CONTAINING PROTEIN"/>
    <property type="match status" value="1"/>
</dbReference>
<evidence type="ECO:0000256" key="6">
    <source>
        <dbReference type="ARBA" id="ARBA00022840"/>
    </source>
</evidence>